<evidence type="ECO:0000313" key="4">
    <source>
        <dbReference type="EMBL" id="QKH22868.1"/>
    </source>
</evidence>
<dbReference type="EMBL" id="CP009334">
    <property type="protein sequence ID" value="AJG73859.1"/>
    <property type="molecule type" value="Genomic_DNA"/>
</dbReference>
<dbReference type="EMBL" id="VKQN01000001">
    <property type="protein sequence ID" value="MDR4174569.1"/>
    <property type="molecule type" value="Genomic_DNA"/>
</dbReference>
<geneLocation type="plasmid" evidence="2 5">
    <name>2</name>
</geneLocation>
<dbReference type="AlphaFoldDB" id="A0A0B5N7X2"/>
<reference evidence="3" key="2">
    <citation type="submission" date="2019-07" db="EMBL/GenBank/DDBJ databases">
        <title>Phylogenomic Reclassification of ATCC Bacillus Strains and Various Taxa within the Genus Bacillus.</title>
        <authorList>
            <person name="Riojas M.A."/>
            <person name="Frank A.M."/>
            <person name="Fenn S.L."/>
            <person name="King S.P."/>
            <person name="Brower S.M."/>
            <person name="Hazbon M.H."/>
        </authorList>
    </citation>
    <scope>NUCLEOTIDE SEQUENCE</scope>
    <source>
        <strain evidence="3">ATCC 35646</strain>
    </source>
</reference>
<accession>A0A0B5N7X2</accession>
<geneLocation type="plasmid" evidence="4 6">
    <name>unnamed3</name>
</geneLocation>
<keyword evidence="4" id="KW-0614">Plasmid</keyword>
<keyword evidence="1" id="KW-0175">Coiled coil</keyword>
<protein>
    <submittedName>
        <fullName evidence="4">Uncharacterized protein</fullName>
    </submittedName>
</protein>
<dbReference type="Proteomes" id="UP001181533">
    <property type="component" value="Unassembled WGS sequence"/>
</dbReference>
<evidence type="ECO:0000313" key="3">
    <source>
        <dbReference type="EMBL" id="MDR4174569.1"/>
    </source>
</evidence>
<dbReference type="RefSeq" id="WP_000257080.1">
    <property type="nucleotide sequence ID" value="NZ_CP009334.1"/>
</dbReference>
<proteinExistence type="predicted"/>
<dbReference type="EMBL" id="CP053979">
    <property type="protein sequence ID" value="QKH22868.1"/>
    <property type="molecule type" value="Genomic_DNA"/>
</dbReference>
<feature type="coiled-coil region" evidence="1">
    <location>
        <begin position="37"/>
        <end position="64"/>
    </location>
</feature>
<reference evidence="4 6" key="3">
    <citation type="submission" date="2020-05" db="EMBL/GenBank/DDBJ databases">
        <title>FDA dAtabase for Regulatory Grade micrObial Sequences (FDA-ARGOS): Supporting development and validation of Infectious Disease Dx tests.</title>
        <authorList>
            <person name="Nelson B."/>
            <person name="Plummer A."/>
            <person name="Tallon L."/>
            <person name="Sadzewicz L."/>
            <person name="Zhao X."/>
            <person name="Vavikolanu K."/>
            <person name="Mehta A."/>
            <person name="Aluvathingal J."/>
            <person name="Nadendla S."/>
            <person name="Myers T."/>
            <person name="Yan Y."/>
            <person name="Sichtig H."/>
        </authorList>
    </citation>
    <scope>NUCLEOTIDE SEQUENCE [LARGE SCALE GENOMIC DNA]</scope>
    <source>
        <strain evidence="4 6">FDAARGOS_795</strain>
        <plasmid evidence="4 6">unnamed3</plasmid>
    </source>
</reference>
<organism evidence="4 6">
    <name type="scientific">Bacillus thuringiensis</name>
    <dbReference type="NCBI Taxonomy" id="1428"/>
    <lineage>
        <taxon>Bacteria</taxon>
        <taxon>Bacillati</taxon>
        <taxon>Bacillota</taxon>
        <taxon>Bacilli</taxon>
        <taxon>Bacillales</taxon>
        <taxon>Bacillaceae</taxon>
        <taxon>Bacillus</taxon>
        <taxon>Bacillus cereus group</taxon>
    </lineage>
</organism>
<name>A0A0B5N7X2_BACTU</name>
<sequence>MATYFKLGFSEYADYEAIIMVSLSGISNKEFIDMYNEVVQDKEYRDLEELAEEMERRFDLVVAREKLEIRATTEVYKPVSDTDVIPYEEGKDYIDIATVKEKKQPRKIVWNRTK</sequence>
<dbReference type="Proteomes" id="UP000031876">
    <property type="component" value="Plasmid 2"/>
</dbReference>
<evidence type="ECO:0000313" key="6">
    <source>
        <dbReference type="Proteomes" id="UP000501107"/>
    </source>
</evidence>
<dbReference type="KEGG" id="btw:BF38_5673"/>
<evidence type="ECO:0000313" key="2">
    <source>
        <dbReference type="EMBL" id="AJG73859.1"/>
    </source>
</evidence>
<dbReference type="Proteomes" id="UP000501107">
    <property type="component" value="Plasmid unnamed3"/>
</dbReference>
<reference evidence="2 5" key="1">
    <citation type="journal article" date="2015" name="Genome Announc.">
        <title>Complete genome sequences for 35 biothreat assay-relevant bacillus species.</title>
        <authorList>
            <person name="Johnson S.L."/>
            <person name="Daligault H.E."/>
            <person name="Davenport K.W."/>
            <person name="Jaissle J."/>
            <person name="Frey K.G."/>
            <person name="Ladner J.T."/>
            <person name="Broomall S.M."/>
            <person name="Bishop-Lilly K.A."/>
            <person name="Bruce D.C."/>
            <person name="Gibbons H.S."/>
            <person name="Coyne S.R."/>
            <person name="Lo C.C."/>
            <person name="Meincke L."/>
            <person name="Munk A.C."/>
            <person name="Koroleva G.I."/>
            <person name="Rosenzweig C.N."/>
            <person name="Palacios G.F."/>
            <person name="Redden C.L."/>
            <person name="Minogue T.D."/>
            <person name="Chain P.S."/>
        </authorList>
    </citation>
    <scope>NUCLEOTIDE SEQUENCE [LARGE SCALE GENOMIC DNA]</scope>
    <source>
        <strain evidence="2 5">HD1011</strain>
        <plasmid evidence="2 5">2</plasmid>
    </source>
</reference>
<evidence type="ECO:0000256" key="1">
    <source>
        <dbReference type="SAM" id="Coils"/>
    </source>
</evidence>
<evidence type="ECO:0000313" key="5">
    <source>
        <dbReference type="Proteomes" id="UP000031876"/>
    </source>
</evidence>
<gene>
    <name evidence="2" type="ORF">BF38_5673</name>
    <name evidence="3" type="ORF">FO599_00305</name>
    <name evidence="4" type="ORF">FOC89_02495</name>
</gene>